<feature type="transmembrane region" description="Helical" evidence="1">
    <location>
        <begin position="143"/>
        <end position="164"/>
    </location>
</feature>
<dbReference type="EMBL" id="LDRB01000076">
    <property type="protein sequence ID" value="KTR38512.1"/>
    <property type="molecule type" value="Genomic_DNA"/>
</dbReference>
<gene>
    <name evidence="2" type="ORF">NS263_13170</name>
</gene>
<keyword evidence="1" id="KW-0812">Transmembrane</keyword>
<sequence>MQTDDEEQVDEAPPGWVLRTPTRYREVIGLPVLALVLAAVAVVVGMAFGDELAMGTGAATGAFGVVSAVVLFVAARRAYLEQTWGASWDLHRVRVVVGVTAGAALMVASLVVGLPIAASIGIFGGFSQIGRYARSVTRFDLSAVAWAFLVVVLGCAVLVVLGLTVPEQTVLPGWRAVVWVGGGIAGAVFAAVLALVHARRARRAPLR</sequence>
<keyword evidence="3" id="KW-1185">Reference proteome</keyword>
<name>A0ABR5S3T9_9MICO</name>
<reference evidence="2 3" key="1">
    <citation type="journal article" date="2016" name="Front. Microbiol.">
        <title>Genomic Resource of Rice Seed Associated Bacteria.</title>
        <authorList>
            <person name="Midha S."/>
            <person name="Bansal K."/>
            <person name="Sharma S."/>
            <person name="Kumar N."/>
            <person name="Patil P.P."/>
            <person name="Chaudhry V."/>
            <person name="Patil P.B."/>
        </authorList>
    </citation>
    <scope>NUCLEOTIDE SEQUENCE [LARGE SCALE GENOMIC DNA]</scope>
    <source>
        <strain evidence="2 3">NS263</strain>
    </source>
</reference>
<keyword evidence="1" id="KW-0472">Membrane</keyword>
<feature type="transmembrane region" description="Helical" evidence="1">
    <location>
        <begin position="55"/>
        <end position="75"/>
    </location>
</feature>
<proteinExistence type="predicted"/>
<evidence type="ECO:0008006" key="4">
    <source>
        <dbReference type="Google" id="ProtNLM"/>
    </source>
</evidence>
<dbReference type="RefSeq" id="WP_058729716.1">
    <property type="nucleotide sequence ID" value="NZ_LDRB01000076.1"/>
</dbReference>
<evidence type="ECO:0000313" key="2">
    <source>
        <dbReference type="EMBL" id="KTR38512.1"/>
    </source>
</evidence>
<feature type="transmembrane region" description="Helical" evidence="1">
    <location>
        <begin position="176"/>
        <end position="198"/>
    </location>
</feature>
<feature type="transmembrane region" description="Helical" evidence="1">
    <location>
        <begin position="95"/>
        <end position="123"/>
    </location>
</feature>
<evidence type="ECO:0000313" key="3">
    <source>
        <dbReference type="Proteomes" id="UP000078335"/>
    </source>
</evidence>
<evidence type="ECO:0000256" key="1">
    <source>
        <dbReference type="SAM" id="Phobius"/>
    </source>
</evidence>
<keyword evidence="1" id="KW-1133">Transmembrane helix</keyword>
<comment type="caution">
    <text evidence="2">The sequence shown here is derived from an EMBL/GenBank/DDBJ whole genome shotgun (WGS) entry which is preliminary data.</text>
</comment>
<feature type="transmembrane region" description="Helical" evidence="1">
    <location>
        <begin position="28"/>
        <end position="48"/>
    </location>
</feature>
<dbReference type="Proteomes" id="UP000078335">
    <property type="component" value="Unassembled WGS sequence"/>
</dbReference>
<accession>A0ABR5S3T9</accession>
<organism evidence="2 3">
    <name type="scientific">Curtobacterium oceanosedimentum</name>
    <dbReference type="NCBI Taxonomy" id="465820"/>
    <lineage>
        <taxon>Bacteria</taxon>
        <taxon>Bacillati</taxon>
        <taxon>Actinomycetota</taxon>
        <taxon>Actinomycetes</taxon>
        <taxon>Micrococcales</taxon>
        <taxon>Microbacteriaceae</taxon>
        <taxon>Curtobacterium</taxon>
    </lineage>
</organism>
<protein>
    <recommendedName>
        <fullName evidence="4">ABC transporter permease</fullName>
    </recommendedName>
</protein>